<accession>A0A101KNR9</accession>
<proteinExistence type="predicted"/>
<dbReference type="AlphaFoldDB" id="A0A101KNR9"/>
<evidence type="ECO:0000313" key="3">
    <source>
        <dbReference type="Proteomes" id="UP000053176"/>
    </source>
</evidence>
<evidence type="ECO:0000313" key="2">
    <source>
        <dbReference type="EMBL" id="KUM24234.1"/>
    </source>
</evidence>
<name>A0A101KNR9_RHILI</name>
<comment type="caution">
    <text evidence="2">The sequence shown here is derived from an EMBL/GenBank/DDBJ whole genome shotgun (WGS) entry which is preliminary data.</text>
</comment>
<feature type="transmembrane region" description="Helical" evidence="1">
    <location>
        <begin position="170"/>
        <end position="189"/>
    </location>
</feature>
<sequence>MHGLEEWRDALGLLSVAIAIVAAFIYVFQTFSGKVRPHPLSWFLFGMLSATGYWVQRDEGARQGSWTLLAMTVICFIFVAASLIRGERRFSLAEWAFAAAGGAVFVCYFFTKEPNLAAALTTLIDALGYGPTFVRGWSQPRKDSIASFALNGAKFVPSLMAMDPLTFATSSYPLALLILNAAVAVMLLVRRAPIGLPSSARRERAISGRILARRSISHTIKRLN</sequence>
<feature type="transmembrane region" description="Helical" evidence="1">
    <location>
        <begin position="12"/>
        <end position="28"/>
    </location>
</feature>
<dbReference type="OrthoDB" id="2242787at2"/>
<protein>
    <submittedName>
        <fullName evidence="2">Uncharacterized protein</fullName>
    </submittedName>
</protein>
<feature type="transmembrane region" description="Helical" evidence="1">
    <location>
        <begin position="40"/>
        <end position="56"/>
    </location>
</feature>
<evidence type="ECO:0000256" key="1">
    <source>
        <dbReference type="SAM" id="Phobius"/>
    </source>
</evidence>
<keyword evidence="1" id="KW-1133">Transmembrane helix</keyword>
<keyword evidence="1" id="KW-0472">Membrane</keyword>
<keyword evidence="1" id="KW-0812">Transmembrane</keyword>
<organism evidence="2 3">
    <name type="scientific">Rhizobium loti</name>
    <name type="common">Mesorhizobium loti</name>
    <dbReference type="NCBI Taxonomy" id="381"/>
    <lineage>
        <taxon>Bacteria</taxon>
        <taxon>Pseudomonadati</taxon>
        <taxon>Pseudomonadota</taxon>
        <taxon>Alphaproteobacteria</taxon>
        <taxon>Hyphomicrobiales</taxon>
        <taxon>Phyllobacteriaceae</taxon>
        <taxon>Mesorhizobium</taxon>
    </lineage>
</organism>
<dbReference type="Proteomes" id="UP000053176">
    <property type="component" value="Unassembled WGS sequence"/>
</dbReference>
<reference evidence="2 3" key="1">
    <citation type="submission" date="2015-12" db="EMBL/GenBank/DDBJ databases">
        <title>Draft genome sequence of Mesorhizobium sp. UFLA 01-765, a multitolerant efficient symbiont and plant-growth promoting strain isolated from Zn-mining soil using Leucaena leucocephala as a trap plant.</title>
        <authorList>
            <person name="Rangel W.M."/>
            <person name="Thijs S."/>
            <person name="Longatti S.M."/>
            <person name="Moreira F.M."/>
            <person name="Weyens N."/>
            <person name="Vangronsveld J."/>
            <person name="Van Hamme J.D."/>
            <person name="Bottos E.M."/>
            <person name="Rineau F."/>
        </authorList>
    </citation>
    <scope>NUCLEOTIDE SEQUENCE [LARGE SCALE GENOMIC DNA]</scope>
    <source>
        <strain evidence="2 3">UFLA 01-765</strain>
    </source>
</reference>
<feature type="transmembrane region" description="Helical" evidence="1">
    <location>
        <begin position="68"/>
        <end position="85"/>
    </location>
</feature>
<dbReference type="EMBL" id="LPWA01000142">
    <property type="protein sequence ID" value="KUM24234.1"/>
    <property type="molecule type" value="Genomic_DNA"/>
</dbReference>
<gene>
    <name evidence="2" type="ORF">AU467_07445</name>
</gene>
<feature type="transmembrane region" description="Helical" evidence="1">
    <location>
        <begin position="92"/>
        <end position="111"/>
    </location>
</feature>